<dbReference type="PANTHER" id="PTHR33376">
    <property type="match status" value="1"/>
</dbReference>
<dbReference type="NCBIfam" id="NF037995">
    <property type="entry name" value="TRAP_S1"/>
    <property type="match status" value="1"/>
</dbReference>
<reference evidence="2 3" key="1">
    <citation type="submission" date="2021-01" db="EMBL/GenBank/DDBJ databases">
        <title>Belnapia mucosa sp. nov. and Belnapia arida sp. nov., isolated from the Tabernas Desert (Almeria, Spain).</title>
        <authorList>
            <person name="Molina-Menor E."/>
            <person name="Vidal-Verdu A."/>
            <person name="Calonge A."/>
            <person name="Satari L."/>
            <person name="Pereto J."/>
            <person name="Porcar M."/>
        </authorList>
    </citation>
    <scope>NUCLEOTIDE SEQUENCE [LARGE SCALE GENOMIC DNA]</scope>
    <source>
        <strain evidence="2 3">T18</strain>
    </source>
</reference>
<comment type="caution">
    <text evidence="2">The sequence shown here is derived from an EMBL/GenBank/DDBJ whole genome shotgun (WGS) entry which is preliminary data.</text>
</comment>
<organism evidence="2 3">
    <name type="scientific">Belnapia arida</name>
    <dbReference type="NCBI Taxonomy" id="2804533"/>
    <lineage>
        <taxon>Bacteria</taxon>
        <taxon>Pseudomonadati</taxon>
        <taxon>Pseudomonadota</taxon>
        <taxon>Alphaproteobacteria</taxon>
        <taxon>Acetobacterales</taxon>
        <taxon>Roseomonadaceae</taxon>
        <taxon>Belnapia</taxon>
    </lineage>
</organism>
<dbReference type="Proteomes" id="UP000660885">
    <property type="component" value="Unassembled WGS sequence"/>
</dbReference>
<dbReference type="InterPro" id="IPR018389">
    <property type="entry name" value="DctP_fam"/>
</dbReference>
<dbReference type="Gene3D" id="3.40.190.170">
    <property type="entry name" value="Bacterial extracellular solute-binding protein, family 7"/>
    <property type="match status" value="1"/>
</dbReference>
<dbReference type="InterPro" id="IPR038404">
    <property type="entry name" value="TRAP_DctP_sf"/>
</dbReference>
<dbReference type="CDD" id="cd13602">
    <property type="entry name" value="PBP2_TRAP_BpDctp6_7"/>
    <property type="match status" value="1"/>
</dbReference>
<evidence type="ECO:0000256" key="1">
    <source>
        <dbReference type="ARBA" id="ARBA00022729"/>
    </source>
</evidence>
<dbReference type="RefSeq" id="WP_202832295.1">
    <property type="nucleotide sequence ID" value="NZ_JAETWB010000005.1"/>
</dbReference>
<evidence type="ECO:0000313" key="3">
    <source>
        <dbReference type="Proteomes" id="UP000660885"/>
    </source>
</evidence>
<gene>
    <name evidence="2" type="ORF">JMJ56_13505</name>
</gene>
<keyword evidence="3" id="KW-1185">Reference proteome</keyword>
<dbReference type="Pfam" id="PF03480">
    <property type="entry name" value="DctP"/>
    <property type="match status" value="1"/>
</dbReference>
<accession>A0ABS1U525</accession>
<protein>
    <submittedName>
        <fullName evidence="2">TRAP transporter substrate-binding protein</fullName>
    </submittedName>
</protein>
<dbReference type="PANTHER" id="PTHR33376:SF4">
    <property type="entry name" value="SIALIC ACID-BINDING PERIPLASMIC PROTEIN SIAP"/>
    <property type="match status" value="1"/>
</dbReference>
<name>A0ABS1U525_9PROT</name>
<sequence>MGAMLSRRPLIAALLASGGTLAPGRGRATVAWRIATEYPASAMPGEGIAHFAEAAGRLANGALTVEPRFNAPDGLRSAAMPRAVAEGRLEAADAFTGALAGEAPVFELSALPFLTASAAETGRLLRAARPAYERALGASGLVLLYATPWPPSGLWSRQPLSGPEALRGLRIRTYDAASTAVLRGAGADAVQISFADALPRLRAGALDAVLSSGDGGAGARLWEVLPHFTVLDYASPLSLAFCQAAALAALPPPVREAVVEAGRLTEARQFEAMATRGAENAARMQANGVAITRTPGLRVALAEVAAPVIAGWSARMGPEGEAILVAYGRGEASR</sequence>
<dbReference type="EMBL" id="JAETWB010000005">
    <property type="protein sequence ID" value="MBL6079029.1"/>
    <property type="molecule type" value="Genomic_DNA"/>
</dbReference>
<proteinExistence type="predicted"/>
<keyword evidence="1" id="KW-0732">Signal</keyword>
<evidence type="ECO:0000313" key="2">
    <source>
        <dbReference type="EMBL" id="MBL6079029.1"/>
    </source>
</evidence>